<evidence type="ECO:0000313" key="1">
    <source>
        <dbReference type="EMBL" id="SHL26550.1"/>
    </source>
</evidence>
<protein>
    <submittedName>
        <fullName evidence="1">Uncharacterized protein</fullName>
    </submittedName>
</protein>
<reference evidence="2" key="1">
    <citation type="submission" date="2016-11" db="EMBL/GenBank/DDBJ databases">
        <authorList>
            <person name="Varghese N."/>
            <person name="Submissions S."/>
        </authorList>
    </citation>
    <scope>NUCLEOTIDE SEQUENCE [LARGE SCALE GENOMIC DNA]</scope>
    <source>
        <strain evidence="2">DSM 18569</strain>
    </source>
</reference>
<keyword evidence="2" id="KW-1185">Reference proteome</keyword>
<dbReference type="EMBL" id="FRAS01000012">
    <property type="protein sequence ID" value="SHL26550.1"/>
    <property type="molecule type" value="Genomic_DNA"/>
</dbReference>
<organism evidence="1 2">
    <name type="scientific">Hymenobacter psychrotolerans DSM 18569</name>
    <dbReference type="NCBI Taxonomy" id="1121959"/>
    <lineage>
        <taxon>Bacteria</taxon>
        <taxon>Pseudomonadati</taxon>
        <taxon>Bacteroidota</taxon>
        <taxon>Cytophagia</taxon>
        <taxon>Cytophagales</taxon>
        <taxon>Hymenobacteraceae</taxon>
        <taxon>Hymenobacter</taxon>
    </lineage>
</organism>
<name>A0A1M6Z7X1_9BACT</name>
<accession>A0A1M6Z7X1</accession>
<evidence type="ECO:0000313" key="2">
    <source>
        <dbReference type="Proteomes" id="UP000183947"/>
    </source>
</evidence>
<proteinExistence type="predicted"/>
<dbReference type="STRING" id="1121959.SAMN02746009_02450"/>
<sequence length="220" mass="24304">MSNLPSSSNPNYSNATETALDRIRASYLNEGAEERLTDDDKKRKEQLEAAHGLLVNYHSMEQAVPLLTGRFDISRATAYRRCTEAIRLFGDVTRSYKDGIRHILYEFAMKVFQLAATAKPPDLKAMNASIKNMAILKGLDKDDSNALTPEVLANRSYVLNITLAGSDGQTKTIDLGNLNKIDGETYAQVVEAVEQSDVGLEEMRGLLLEAQDGEEGDDDE</sequence>
<dbReference type="AlphaFoldDB" id="A0A1M6Z7X1"/>
<dbReference type="Proteomes" id="UP000183947">
    <property type="component" value="Unassembled WGS sequence"/>
</dbReference>
<gene>
    <name evidence="1" type="ORF">SAMN02746009_02450</name>
</gene>